<dbReference type="Pfam" id="PF13173">
    <property type="entry name" value="AAA_14"/>
    <property type="match status" value="1"/>
</dbReference>
<dbReference type="Pfam" id="PF13635">
    <property type="entry name" value="DUF4143"/>
    <property type="match status" value="1"/>
</dbReference>
<dbReference type="InterPro" id="IPR027417">
    <property type="entry name" value="P-loop_NTPase"/>
</dbReference>
<name>A0A7G9YUL8_9EURY</name>
<proteinExistence type="predicted"/>
<dbReference type="InterPro" id="IPR025420">
    <property type="entry name" value="DUF4143"/>
</dbReference>
<dbReference type="Gene3D" id="3.40.50.300">
    <property type="entry name" value="P-loop containing nucleotide triphosphate hydrolases"/>
    <property type="match status" value="1"/>
</dbReference>
<dbReference type="AlphaFoldDB" id="A0A7G9YUL8"/>
<dbReference type="EMBL" id="MT631476">
    <property type="protein sequence ID" value="QNO51702.1"/>
    <property type="molecule type" value="Genomic_DNA"/>
</dbReference>
<dbReference type="PANTHER" id="PTHR33295">
    <property type="entry name" value="ATPASE"/>
    <property type="match status" value="1"/>
</dbReference>
<organism evidence="3">
    <name type="scientific">Candidatus Methanophagaceae archaeon ANME-1 ERB6</name>
    <dbReference type="NCBI Taxonomy" id="2759912"/>
    <lineage>
        <taxon>Archaea</taxon>
        <taxon>Methanobacteriati</taxon>
        <taxon>Methanobacteriota</taxon>
        <taxon>Stenosarchaea group</taxon>
        <taxon>Methanomicrobia</taxon>
        <taxon>Candidatus Methanophagales</taxon>
        <taxon>Candidatus Methanophagaceae</taxon>
    </lineage>
</organism>
<reference evidence="3" key="1">
    <citation type="submission" date="2020-06" db="EMBL/GenBank/DDBJ databases">
        <title>Unique genomic features of the anaerobic methanotrophic archaea.</title>
        <authorList>
            <person name="Chadwick G.L."/>
            <person name="Skennerton C.T."/>
            <person name="Laso-Perez R."/>
            <person name="Leu A.O."/>
            <person name="Speth D.R."/>
            <person name="Yu H."/>
            <person name="Morgan-Lang C."/>
            <person name="Hatzenpichler R."/>
            <person name="Goudeau D."/>
            <person name="Malmstrom R."/>
            <person name="Brazelton W.J."/>
            <person name="Woyke T."/>
            <person name="Hallam S.J."/>
            <person name="Tyson G.W."/>
            <person name="Wegener G."/>
            <person name="Boetius A."/>
            <person name="Orphan V."/>
        </authorList>
    </citation>
    <scope>NUCLEOTIDE SEQUENCE</scope>
</reference>
<protein>
    <submittedName>
        <fullName evidence="3">Uncharacterized protein</fullName>
    </submittedName>
</protein>
<feature type="domain" description="AAA" evidence="1">
    <location>
        <begin position="40"/>
        <end position="170"/>
    </location>
</feature>
<sequence length="420" mass="49726">MEIIEFNPWWEAGAIDRDTASMKRRDLFPTLKESLEARFIEIIIGLRRVGKTVLMHQLIAYLLNNGIDAKRIFYYSFDIERKDLNKVITEYEAKILHGKIKEKHVFLFFDEIHKLEDWENKVKVLYDLNPGVKLILSGSASLNLMRRSRESLAGRARFHYLSPLSFKEFLKFRGEKIPEREEFEIYRRKLEIMLAEFMYKGFPETIDMEEHKAREYVRELIAERIIYRDIPETFRIEDFEIVRILADYIFKNPGIILNIESLSRDLGRHKKTIRNALNYLELSFLIKRVSNLRGSFLSTSRKNRKAYPLHPALSLSKDEDMNLECLVRSETNAEYYWRKQNHEVDFVLKNEKIIPVEVKNKERINKRDLKGLLKFCSIVEIHEGFVVSRGGDERSIEADGVRIEIVPVSRFLSVQKIMII</sequence>
<accession>A0A7G9YUL8</accession>
<dbReference type="InterPro" id="IPR041682">
    <property type="entry name" value="AAA_14"/>
</dbReference>
<gene>
    <name evidence="3" type="ORF">GMKFMAKO_00018</name>
</gene>
<evidence type="ECO:0000259" key="2">
    <source>
        <dbReference type="Pfam" id="PF13635"/>
    </source>
</evidence>
<evidence type="ECO:0000313" key="3">
    <source>
        <dbReference type="EMBL" id="QNO51702.1"/>
    </source>
</evidence>
<dbReference type="PANTHER" id="PTHR33295:SF8">
    <property type="entry name" value="AAA+ ATPASE DOMAIN-CONTAINING PROTEIN"/>
    <property type="match status" value="1"/>
</dbReference>
<dbReference type="SUPFAM" id="SSF52540">
    <property type="entry name" value="P-loop containing nucleoside triphosphate hydrolases"/>
    <property type="match status" value="1"/>
</dbReference>
<feature type="domain" description="DUF4143" evidence="2">
    <location>
        <begin position="228"/>
        <end position="360"/>
    </location>
</feature>
<evidence type="ECO:0000259" key="1">
    <source>
        <dbReference type="Pfam" id="PF13173"/>
    </source>
</evidence>